<evidence type="ECO:0000259" key="3">
    <source>
        <dbReference type="SMART" id="SM01119"/>
    </source>
</evidence>
<dbReference type="InterPro" id="IPR051466">
    <property type="entry name" value="D-amino_acid_metab_enzyme"/>
</dbReference>
<name>A0A2J6TFM0_9HELO</name>
<dbReference type="AlphaFoldDB" id="A0A2J6TFM0"/>
<dbReference type="InterPro" id="IPR001608">
    <property type="entry name" value="Ala_racemase_N"/>
</dbReference>
<dbReference type="PANTHER" id="PTHR28004">
    <property type="entry name" value="ZGC:162816-RELATED"/>
    <property type="match status" value="1"/>
</dbReference>
<dbReference type="EMBL" id="KZ613786">
    <property type="protein sequence ID" value="PMD61810.1"/>
    <property type="molecule type" value="Genomic_DNA"/>
</dbReference>
<dbReference type="FunCoup" id="A0A2J6TFM0">
    <property type="interactions" value="38"/>
</dbReference>
<proteinExistence type="inferred from homology"/>
<dbReference type="Gene3D" id="2.40.37.20">
    <property type="entry name" value="D-serine dehydratase-like domain"/>
    <property type="match status" value="1"/>
</dbReference>
<dbReference type="Pfam" id="PF14031">
    <property type="entry name" value="D-ser_dehydrat"/>
    <property type="match status" value="1"/>
</dbReference>
<dbReference type="GO" id="GO:0008721">
    <property type="term" value="F:D-serine ammonia-lyase activity"/>
    <property type="evidence" value="ECO:0007669"/>
    <property type="project" value="TreeGrafter"/>
</dbReference>
<dbReference type="Gene3D" id="3.20.20.10">
    <property type="entry name" value="Alanine racemase"/>
    <property type="match status" value="1"/>
</dbReference>
<feature type="domain" description="D-serine dehydratase-like" evidence="3">
    <location>
        <begin position="332"/>
        <end position="448"/>
    </location>
</feature>
<comment type="similarity">
    <text evidence="1">Belongs to the DSD1 family.</text>
</comment>
<dbReference type="RefSeq" id="XP_024738714.1">
    <property type="nucleotide sequence ID" value="XM_024876889.1"/>
</dbReference>
<reference evidence="4 5" key="1">
    <citation type="submission" date="2016-04" db="EMBL/GenBank/DDBJ databases">
        <title>A degradative enzymes factory behind the ericoid mycorrhizal symbiosis.</title>
        <authorList>
            <consortium name="DOE Joint Genome Institute"/>
            <person name="Martino E."/>
            <person name="Morin E."/>
            <person name="Grelet G."/>
            <person name="Kuo A."/>
            <person name="Kohler A."/>
            <person name="Daghino S."/>
            <person name="Barry K."/>
            <person name="Choi C."/>
            <person name="Cichocki N."/>
            <person name="Clum A."/>
            <person name="Copeland A."/>
            <person name="Hainaut M."/>
            <person name="Haridas S."/>
            <person name="Labutti K."/>
            <person name="Lindquist E."/>
            <person name="Lipzen A."/>
            <person name="Khouja H.-R."/>
            <person name="Murat C."/>
            <person name="Ohm R."/>
            <person name="Olson A."/>
            <person name="Spatafora J."/>
            <person name="Veneault-Fourrey C."/>
            <person name="Henrissat B."/>
            <person name="Grigoriev I."/>
            <person name="Martin F."/>
            <person name="Perotto S."/>
        </authorList>
    </citation>
    <scope>NUCLEOTIDE SEQUENCE [LARGE SCALE GENOMIC DNA]</scope>
    <source>
        <strain evidence="4 5">E</strain>
    </source>
</reference>
<dbReference type="InterPro" id="IPR029066">
    <property type="entry name" value="PLP-binding_barrel"/>
</dbReference>
<accession>A0A2J6TFM0</accession>
<dbReference type="InterPro" id="IPR042208">
    <property type="entry name" value="D-ser_dehydrat-like_sf"/>
</dbReference>
<evidence type="ECO:0000256" key="1">
    <source>
        <dbReference type="ARBA" id="ARBA00005323"/>
    </source>
</evidence>
<keyword evidence="2" id="KW-0456">Lyase</keyword>
<dbReference type="GeneID" id="36584966"/>
<keyword evidence="5" id="KW-1185">Reference proteome</keyword>
<sequence>MAATSYYPLSSKEELLKYFVGKSLKDVVTPAAVLDLSKLKSNCSQMLEAVDTLKFGWRAHIKTHKTTELTRLQVGGGLGPVNIIVSTLIEAENIIPLLLEYEAAGRVVSLLYSFPVTPAAAERLSLISKALGPNGLSLMVDHPDQLPAILAIHYNTSIVPQIFLKIDMGARRAGVAPQTEACSSLLSSLLSFESAGKAHLLGLYAHAGQSYYGSRRSTALDLLRQEFEALLVTASAVHSVTPSKHLILSVGATPTTTSIRNLLIDHEDSDATPTVEGKAIAALRATIAAIREQKCAIEVHAGVYPTLDIQQLSTHALPTEGPHAMLTWNDLALTIVAEVASVYPSRGKNGTPEALLGSGTLALGREPCKAYEGWGILTPWNRPGVGMPSAGPENHVGWHVGRISQEHGILVWSGEGNPEELSVGQKVRVWPNHACVAGAGFGWYLIVDETKVGREDEIIDVWPRWRGW</sequence>
<dbReference type="InterPro" id="IPR026956">
    <property type="entry name" value="D-ser_dehydrat-like_dom"/>
</dbReference>
<dbReference type="Proteomes" id="UP000235371">
    <property type="component" value="Unassembled WGS sequence"/>
</dbReference>
<evidence type="ECO:0000256" key="2">
    <source>
        <dbReference type="ARBA" id="ARBA00023239"/>
    </source>
</evidence>
<protein>
    <recommendedName>
        <fullName evidence="3">D-serine dehydratase-like domain-containing protein</fullName>
    </recommendedName>
</protein>
<organism evidence="4 5">
    <name type="scientific">Hyaloscypha bicolor E</name>
    <dbReference type="NCBI Taxonomy" id="1095630"/>
    <lineage>
        <taxon>Eukaryota</taxon>
        <taxon>Fungi</taxon>
        <taxon>Dikarya</taxon>
        <taxon>Ascomycota</taxon>
        <taxon>Pezizomycotina</taxon>
        <taxon>Leotiomycetes</taxon>
        <taxon>Helotiales</taxon>
        <taxon>Hyaloscyphaceae</taxon>
        <taxon>Hyaloscypha</taxon>
        <taxon>Hyaloscypha bicolor</taxon>
    </lineage>
</organism>
<dbReference type="GO" id="GO:0036088">
    <property type="term" value="P:D-serine catabolic process"/>
    <property type="evidence" value="ECO:0007669"/>
    <property type="project" value="TreeGrafter"/>
</dbReference>
<dbReference type="SMART" id="SM01119">
    <property type="entry name" value="D-ser_dehydrat"/>
    <property type="match status" value="1"/>
</dbReference>
<evidence type="ECO:0000313" key="5">
    <source>
        <dbReference type="Proteomes" id="UP000235371"/>
    </source>
</evidence>
<dbReference type="SUPFAM" id="SSF51419">
    <property type="entry name" value="PLP-binding barrel"/>
    <property type="match status" value="1"/>
</dbReference>
<gene>
    <name evidence="4" type="ORF">K444DRAFT_560048</name>
</gene>
<evidence type="ECO:0000313" key="4">
    <source>
        <dbReference type="EMBL" id="PMD61810.1"/>
    </source>
</evidence>
<dbReference type="STRING" id="1095630.A0A2J6TFM0"/>
<dbReference type="Pfam" id="PF01168">
    <property type="entry name" value="Ala_racemase_N"/>
    <property type="match status" value="1"/>
</dbReference>
<dbReference type="InParanoid" id="A0A2J6TFM0"/>
<dbReference type="PANTHER" id="PTHR28004:SF2">
    <property type="entry name" value="D-SERINE DEHYDRATASE"/>
    <property type="match status" value="1"/>
</dbReference>
<dbReference type="OrthoDB" id="20198at2759"/>